<accession>A0AAR2LME5</accession>
<proteinExistence type="predicted"/>
<sequence length="162" mass="19199">MELGQLQSSFDNLTIERDGLQRQRSNIEILCPHGWRRFKSSCYYISHNINTWDQGRQDCRRKEADLVIINSREEQVFVSGLASNFWIGLSVRDHLRQWKWVDGTLLISGYWMIGEPNYYTYWNSGTFIHEGCVQVASKSLSNWRDVRCDNLYTWICEKMTQC</sequence>
<dbReference type="AlphaFoldDB" id="A0AAR2LME5"/>
<dbReference type="InterPro" id="IPR016187">
    <property type="entry name" value="CTDL_fold"/>
</dbReference>
<reference evidence="4 5" key="1">
    <citation type="submission" date="2020-10" db="EMBL/GenBank/DDBJ databases">
        <title>Pygocentrus nattereri (red-bellied piranha) genome, fPygNat1, primary haplotype.</title>
        <authorList>
            <person name="Myers G."/>
            <person name="Meyer A."/>
            <person name="Karagic N."/>
            <person name="Pippel M."/>
            <person name="Winkler S."/>
            <person name="Tracey A."/>
            <person name="Wood J."/>
            <person name="Formenti G."/>
            <person name="Howe K."/>
            <person name="Fedrigo O."/>
            <person name="Jarvis E.D."/>
        </authorList>
    </citation>
    <scope>NUCLEOTIDE SEQUENCE [LARGE SCALE GENOMIC DNA]</scope>
</reference>
<dbReference type="CDD" id="cd03590">
    <property type="entry name" value="CLECT_DC-SIGN_like"/>
    <property type="match status" value="1"/>
</dbReference>
<evidence type="ECO:0000313" key="5">
    <source>
        <dbReference type="Proteomes" id="UP001501920"/>
    </source>
</evidence>
<dbReference type="InterPro" id="IPR018378">
    <property type="entry name" value="C-type_lectin_CS"/>
</dbReference>
<name>A0AAR2LME5_PYGNA</name>
<keyword evidence="5" id="KW-1185">Reference proteome</keyword>
<keyword evidence="2" id="KW-1015">Disulfide bond</keyword>
<reference evidence="4" key="2">
    <citation type="submission" date="2025-08" db="UniProtKB">
        <authorList>
            <consortium name="Ensembl"/>
        </authorList>
    </citation>
    <scope>IDENTIFICATION</scope>
</reference>
<evidence type="ECO:0000256" key="1">
    <source>
        <dbReference type="ARBA" id="ARBA00022734"/>
    </source>
</evidence>
<dbReference type="Pfam" id="PF00059">
    <property type="entry name" value="Lectin_C"/>
    <property type="match status" value="1"/>
</dbReference>
<protein>
    <recommendedName>
        <fullName evidence="3">C-type lectin domain-containing protein</fullName>
    </recommendedName>
</protein>
<evidence type="ECO:0000259" key="3">
    <source>
        <dbReference type="PROSITE" id="PS50041"/>
    </source>
</evidence>
<evidence type="ECO:0000313" key="4">
    <source>
        <dbReference type="Ensembl" id="ENSPNAP00000077743.1"/>
    </source>
</evidence>
<dbReference type="Gene3D" id="3.10.100.10">
    <property type="entry name" value="Mannose-Binding Protein A, subunit A"/>
    <property type="match status" value="1"/>
</dbReference>
<feature type="domain" description="C-type lectin" evidence="3">
    <location>
        <begin position="38"/>
        <end position="157"/>
    </location>
</feature>
<dbReference type="PANTHER" id="PTHR22803">
    <property type="entry name" value="MANNOSE, PHOSPHOLIPASE, LECTIN RECEPTOR RELATED"/>
    <property type="match status" value="1"/>
</dbReference>
<keyword evidence="1" id="KW-0430">Lectin</keyword>
<dbReference type="Proteomes" id="UP001501920">
    <property type="component" value="Chromosome 22"/>
</dbReference>
<dbReference type="InterPro" id="IPR016186">
    <property type="entry name" value="C-type_lectin-like/link_sf"/>
</dbReference>
<evidence type="ECO:0000256" key="2">
    <source>
        <dbReference type="ARBA" id="ARBA00023157"/>
    </source>
</evidence>
<dbReference type="SUPFAM" id="SSF56436">
    <property type="entry name" value="C-type lectin-like"/>
    <property type="match status" value="1"/>
</dbReference>
<dbReference type="InterPro" id="IPR050111">
    <property type="entry name" value="C-type_lectin/snaclec_domain"/>
</dbReference>
<reference evidence="4" key="3">
    <citation type="submission" date="2025-09" db="UniProtKB">
        <authorList>
            <consortium name="Ensembl"/>
        </authorList>
    </citation>
    <scope>IDENTIFICATION</scope>
</reference>
<dbReference type="InterPro" id="IPR001304">
    <property type="entry name" value="C-type_lectin-like"/>
</dbReference>
<dbReference type="Ensembl" id="ENSPNAT00000070683.1">
    <property type="protein sequence ID" value="ENSPNAP00000077743.1"/>
    <property type="gene ID" value="ENSPNAG00000036085.1"/>
</dbReference>
<dbReference type="InterPro" id="IPR033989">
    <property type="entry name" value="CD209-like_CTLD"/>
</dbReference>
<dbReference type="GeneTree" id="ENSGT01020000230338"/>
<dbReference type="PROSITE" id="PS00615">
    <property type="entry name" value="C_TYPE_LECTIN_1"/>
    <property type="match status" value="1"/>
</dbReference>
<organism evidence="4 5">
    <name type="scientific">Pygocentrus nattereri</name>
    <name type="common">Red-bellied piranha</name>
    <dbReference type="NCBI Taxonomy" id="42514"/>
    <lineage>
        <taxon>Eukaryota</taxon>
        <taxon>Metazoa</taxon>
        <taxon>Chordata</taxon>
        <taxon>Craniata</taxon>
        <taxon>Vertebrata</taxon>
        <taxon>Euteleostomi</taxon>
        <taxon>Actinopterygii</taxon>
        <taxon>Neopterygii</taxon>
        <taxon>Teleostei</taxon>
        <taxon>Ostariophysi</taxon>
        <taxon>Characiformes</taxon>
        <taxon>Characoidei</taxon>
        <taxon>Pygocentrus</taxon>
    </lineage>
</organism>
<dbReference type="GO" id="GO:0030246">
    <property type="term" value="F:carbohydrate binding"/>
    <property type="evidence" value="ECO:0007669"/>
    <property type="project" value="UniProtKB-KW"/>
</dbReference>
<dbReference type="PROSITE" id="PS50041">
    <property type="entry name" value="C_TYPE_LECTIN_2"/>
    <property type="match status" value="1"/>
</dbReference>
<dbReference type="SMART" id="SM00034">
    <property type="entry name" value="CLECT"/>
    <property type="match status" value="1"/>
</dbReference>